<evidence type="ECO:0000256" key="3">
    <source>
        <dbReference type="RuleBase" id="RU000524"/>
    </source>
</evidence>
<dbReference type="InterPro" id="IPR012340">
    <property type="entry name" value="NA-bd_OB-fold"/>
</dbReference>
<dbReference type="EMBL" id="QURB01000001">
    <property type="protein sequence ID" value="RFC55761.1"/>
    <property type="molecule type" value="Genomic_DNA"/>
</dbReference>
<proteinExistence type="predicted"/>
<reference evidence="5 6" key="1">
    <citation type="submission" date="2018-08" db="EMBL/GenBank/DDBJ databases">
        <title>The draft genome squence of Brumimicrobium sp. N62.</title>
        <authorList>
            <person name="Du Z.-J."/>
            <person name="Luo H.-R."/>
        </authorList>
    </citation>
    <scope>NUCLEOTIDE SEQUENCE [LARGE SCALE GENOMIC DNA]</scope>
    <source>
        <strain evidence="5 6">N62</strain>
    </source>
</reference>
<keyword evidence="1 2" id="KW-0238">DNA-binding</keyword>
<dbReference type="Pfam" id="PF00436">
    <property type="entry name" value="SSB"/>
    <property type="match status" value="1"/>
</dbReference>
<dbReference type="PIRSF" id="PIRSF002070">
    <property type="entry name" value="SSB"/>
    <property type="match status" value="1"/>
</dbReference>
<dbReference type="RefSeq" id="WP_116879596.1">
    <property type="nucleotide sequence ID" value="NZ_QURB01000001.1"/>
</dbReference>
<dbReference type="PROSITE" id="PS50935">
    <property type="entry name" value="SSB"/>
    <property type="match status" value="1"/>
</dbReference>
<dbReference type="SUPFAM" id="SSF50249">
    <property type="entry name" value="Nucleic acid-binding proteins"/>
    <property type="match status" value="1"/>
</dbReference>
<dbReference type="InterPro" id="IPR011344">
    <property type="entry name" value="ssDNA-bd"/>
</dbReference>
<dbReference type="GO" id="GO:0006260">
    <property type="term" value="P:DNA replication"/>
    <property type="evidence" value="ECO:0007669"/>
    <property type="project" value="InterPro"/>
</dbReference>
<dbReference type="CDD" id="cd04496">
    <property type="entry name" value="SSB_OBF"/>
    <property type="match status" value="1"/>
</dbReference>
<evidence type="ECO:0000313" key="6">
    <source>
        <dbReference type="Proteomes" id="UP000257127"/>
    </source>
</evidence>
<comment type="caution">
    <text evidence="5">The sequence shown here is derived from an EMBL/GenBank/DDBJ whole genome shotgun (WGS) entry which is preliminary data.</text>
</comment>
<feature type="region of interest" description="Disordered" evidence="4">
    <location>
        <begin position="116"/>
        <end position="141"/>
    </location>
</feature>
<dbReference type="GO" id="GO:0003697">
    <property type="term" value="F:single-stranded DNA binding"/>
    <property type="evidence" value="ECO:0007669"/>
    <property type="project" value="InterPro"/>
</dbReference>
<dbReference type="AlphaFoldDB" id="A0A3E1F1Q6"/>
<keyword evidence="6" id="KW-1185">Reference proteome</keyword>
<organism evidence="5 6">
    <name type="scientific">Brumimicrobium aurantiacum</name>
    <dbReference type="NCBI Taxonomy" id="1737063"/>
    <lineage>
        <taxon>Bacteria</taxon>
        <taxon>Pseudomonadati</taxon>
        <taxon>Bacteroidota</taxon>
        <taxon>Flavobacteriia</taxon>
        <taxon>Flavobacteriales</taxon>
        <taxon>Crocinitomicaceae</taxon>
        <taxon>Brumimicrobium</taxon>
    </lineage>
</organism>
<evidence type="ECO:0000256" key="2">
    <source>
        <dbReference type="PIRNR" id="PIRNR002070"/>
    </source>
</evidence>
<name>A0A3E1F1Q6_9FLAO</name>
<dbReference type="Gene3D" id="2.40.50.140">
    <property type="entry name" value="Nucleic acid-binding proteins"/>
    <property type="match status" value="1"/>
</dbReference>
<evidence type="ECO:0000313" key="5">
    <source>
        <dbReference type="EMBL" id="RFC55761.1"/>
    </source>
</evidence>
<dbReference type="OrthoDB" id="957856at2"/>
<dbReference type="Proteomes" id="UP000257127">
    <property type="component" value="Unassembled WGS sequence"/>
</dbReference>
<accession>A0A3E1F1Q6</accession>
<gene>
    <name evidence="5" type="primary">ssb</name>
    <name evidence="5" type="ORF">DXU93_02155</name>
</gene>
<dbReference type="NCBIfam" id="TIGR00621">
    <property type="entry name" value="ssb"/>
    <property type="match status" value="1"/>
</dbReference>
<evidence type="ECO:0000256" key="4">
    <source>
        <dbReference type="SAM" id="MobiDB-lite"/>
    </source>
</evidence>
<protein>
    <recommendedName>
        <fullName evidence="2 3">Single-stranded DNA-binding protein</fullName>
    </recommendedName>
</protein>
<evidence type="ECO:0000256" key="1">
    <source>
        <dbReference type="ARBA" id="ARBA00023125"/>
    </source>
</evidence>
<dbReference type="InterPro" id="IPR000424">
    <property type="entry name" value="Primosome_PriB/ssb"/>
</dbReference>
<feature type="compositionally biased region" description="Acidic residues" evidence="4">
    <location>
        <begin position="123"/>
        <end position="132"/>
    </location>
</feature>
<sequence length="150" mass="16829">MATVFETRLIGNLGKDATVRKIDRGVVAINFPVAHNKNWRDKKTGESRTKTTWVNCTIWKKEGSNMRILDFLKSGALVEVVGTPYAKAFQQDDGSIKTEIRLNIARTNILRSSKSASNISDDNYNENEESESNTDMYGGLDGFTLNEDDF</sequence>